<dbReference type="Proteomes" id="UP000198888">
    <property type="component" value="Unassembled WGS sequence"/>
</dbReference>
<dbReference type="GO" id="GO:0016491">
    <property type="term" value="F:oxidoreductase activity"/>
    <property type="evidence" value="ECO:0007669"/>
    <property type="project" value="TreeGrafter"/>
</dbReference>
<accession>A0A2H4Q2J5</accession>
<evidence type="ECO:0000313" key="2">
    <source>
        <dbReference type="Proteomes" id="UP000198888"/>
    </source>
</evidence>
<dbReference type="InterPro" id="IPR016024">
    <property type="entry name" value="ARM-type_fold"/>
</dbReference>
<dbReference type="PANTHER" id="PTHR12697:SF5">
    <property type="entry name" value="DEOXYHYPUSINE HYDROXYLASE"/>
    <property type="match status" value="1"/>
</dbReference>
<accession>A0A1H6QXD2</accession>
<dbReference type="InterPro" id="IPR004155">
    <property type="entry name" value="PBS_lyase_HEAT"/>
</dbReference>
<protein>
    <submittedName>
        <fullName evidence="1">HEAT repeat</fullName>
    </submittedName>
</protein>
<dbReference type="AlphaFoldDB" id="A0A1H6QXD2"/>
<evidence type="ECO:0000313" key="1">
    <source>
        <dbReference type="EMBL" id="SEI48279.1"/>
    </source>
</evidence>
<dbReference type="Pfam" id="PF13646">
    <property type="entry name" value="HEAT_2"/>
    <property type="match status" value="3"/>
</dbReference>
<dbReference type="RefSeq" id="WP_089670637.1">
    <property type="nucleotide sequence ID" value="NZ_CP024845.1"/>
</dbReference>
<dbReference type="STRING" id="1073996.SAMN05444271_101132"/>
<keyword evidence="2" id="KW-1185">Reference proteome</keyword>
<dbReference type="GeneID" id="35002620"/>
<dbReference type="SUPFAM" id="SSF48371">
    <property type="entry name" value="ARM repeat"/>
    <property type="match status" value="1"/>
</dbReference>
<dbReference type="InterPro" id="IPR011989">
    <property type="entry name" value="ARM-like"/>
</dbReference>
<dbReference type="EMBL" id="FNYR01000001">
    <property type="protein sequence ID" value="SEI48279.1"/>
    <property type="molecule type" value="Genomic_DNA"/>
</dbReference>
<dbReference type="KEGG" id="hae:halTADL_1834"/>
<gene>
    <name evidence="1" type="ORF">SAMN05444271_101132</name>
</gene>
<sequence>MSLYHLARDGDVEGIRDLLLESDSTAVRVRSAKLLGEVANSGDTDAVETLVSVSVTDDNEEVRAAAVEGLDDIGSEAVEQLLVKITGSKIQDGAAWATAKKFANALSSDVPELRMAAASALGTLGETSAVPSLVNQLSDENPKVRVRCCAALARLDHPKAVPALIERLSDPHGEVRREAAVALASIGTDQALAALLDMLDDTNTSIRRVAASSLGEAGSVEAVQPLADALGDESSAVRSAAVFSIIELLSNAPTQQSHQIRETVVSELKDADAATIKPLVDILDESTQRRQQRNAAWFLGRVVSDPESETIGVLTDALESEDNQTSQFAATSLAEMGGEDVEDELLEFVDDSKDDDARAQAVYVLGQVGGERSGDKIKKLTEDDSKQVRKRAFAAVSKFRGRQ</sequence>
<organism evidence="1 2">
    <name type="scientific">Halohasta litchfieldiae</name>
    <dbReference type="NCBI Taxonomy" id="1073996"/>
    <lineage>
        <taxon>Archaea</taxon>
        <taxon>Methanobacteriati</taxon>
        <taxon>Methanobacteriota</taxon>
        <taxon>Stenosarchaea group</taxon>
        <taxon>Halobacteria</taxon>
        <taxon>Halobacteriales</taxon>
        <taxon>Haloferacaceae</taxon>
        <taxon>Halohasta</taxon>
    </lineage>
</organism>
<name>A0A1H6QXD2_9EURY</name>
<dbReference type="Gene3D" id="1.25.10.10">
    <property type="entry name" value="Leucine-rich Repeat Variant"/>
    <property type="match status" value="4"/>
</dbReference>
<dbReference type="SMART" id="SM00567">
    <property type="entry name" value="EZ_HEAT"/>
    <property type="match status" value="9"/>
</dbReference>
<proteinExistence type="predicted"/>
<dbReference type="PANTHER" id="PTHR12697">
    <property type="entry name" value="PBS LYASE HEAT-LIKE PROTEIN"/>
    <property type="match status" value="1"/>
</dbReference>
<dbReference type="OrthoDB" id="142930at2157"/>
<reference evidence="1 2" key="1">
    <citation type="submission" date="2016-10" db="EMBL/GenBank/DDBJ databases">
        <authorList>
            <person name="de Groot N.N."/>
        </authorList>
    </citation>
    <scope>NUCLEOTIDE SEQUENCE [LARGE SCALE GENOMIC DNA]</scope>
    <source>
        <strain evidence="1 2">DSM 22187</strain>
    </source>
</reference>